<keyword evidence="2" id="KW-1185">Reference proteome</keyword>
<evidence type="ECO:0000313" key="2">
    <source>
        <dbReference type="Proteomes" id="UP000308600"/>
    </source>
</evidence>
<reference evidence="1 2" key="1">
    <citation type="journal article" date="2019" name="Nat. Ecol. Evol.">
        <title>Megaphylogeny resolves global patterns of mushroom evolution.</title>
        <authorList>
            <person name="Varga T."/>
            <person name="Krizsan K."/>
            <person name="Foldi C."/>
            <person name="Dima B."/>
            <person name="Sanchez-Garcia M."/>
            <person name="Sanchez-Ramirez S."/>
            <person name="Szollosi G.J."/>
            <person name="Szarkandi J.G."/>
            <person name="Papp V."/>
            <person name="Albert L."/>
            <person name="Andreopoulos W."/>
            <person name="Angelini C."/>
            <person name="Antonin V."/>
            <person name="Barry K.W."/>
            <person name="Bougher N.L."/>
            <person name="Buchanan P."/>
            <person name="Buyck B."/>
            <person name="Bense V."/>
            <person name="Catcheside P."/>
            <person name="Chovatia M."/>
            <person name="Cooper J."/>
            <person name="Damon W."/>
            <person name="Desjardin D."/>
            <person name="Finy P."/>
            <person name="Geml J."/>
            <person name="Haridas S."/>
            <person name="Hughes K."/>
            <person name="Justo A."/>
            <person name="Karasinski D."/>
            <person name="Kautmanova I."/>
            <person name="Kiss B."/>
            <person name="Kocsube S."/>
            <person name="Kotiranta H."/>
            <person name="LaButti K.M."/>
            <person name="Lechner B.E."/>
            <person name="Liimatainen K."/>
            <person name="Lipzen A."/>
            <person name="Lukacs Z."/>
            <person name="Mihaltcheva S."/>
            <person name="Morgado L.N."/>
            <person name="Niskanen T."/>
            <person name="Noordeloos M.E."/>
            <person name="Ohm R.A."/>
            <person name="Ortiz-Santana B."/>
            <person name="Ovrebo C."/>
            <person name="Racz N."/>
            <person name="Riley R."/>
            <person name="Savchenko A."/>
            <person name="Shiryaev A."/>
            <person name="Soop K."/>
            <person name="Spirin V."/>
            <person name="Szebenyi C."/>
            <person name="Tomsovsky M."/>
            <person name="Tulloss R.E."/>
            <person name="Uehling J."/>
            <person name="Grigoriev I.V."/>
            <person name="Vagvolgyi C."/>
            <person name="Papp T."/>
            <person name="Martin F.M."/>
            <person name="Miettinen O."/>
            <person name="Hibbett D.S."/>
            <person name="Nagy L.G."/>
        </authorList>
    </citation>
    <scope>NUCLEOTIDE SEQUENCE [LARGE SCALE GENOMIC DNA]</scope>
    <source>
        <strain evidence="1 2">NL-1719</strain>
    </source>
</reference>
<evidence type="ECO:0000313" key="1">
    <source>
        <dbReference type="EMBL" id="TFK75345.1"/>
    </source>
</evidence>
<name>A0ACD3BBX3_9AGAR</name>
<dbReference type="Proteomes" id="UP000308600">
    <property type="component" value="Unassembled WGS sequence"/>
</dbReference>
<accession>A0ACD3BBX3</accession>
<gene>
    <name evidence="1" type="ORF">BDN72DRAFT_868041</name>
</gene>
<organism evidence="1 2">
    <name type="scientific">Pluteus cervinus</name>
    <dbReference type="NCBI Taxonomy" id="181527"/>
    <lineage>
        <taxon>Eukaryota</taxon>
        <taxon>Fungi</taxon>
        <taxon>Dikarya</taxon>
        <taxon>Basidiomycota</taxon>
        <taxon>Agaricomycotina</taxon>
        <taxon>Agaricomycetes</taxon>
        <taxon>Agaricomycetidae</taxon>
        <taxon>Agaricales</taxon>
        <taxon>Pluteineae</taxon>
        <taxon>Pluteaceae</taxon>
        <taxon>Pluteus</taxon>
    </lineage>
</organism>
<protein>
    <submittedName>
        <fullName evidence="1">Alpha/beta-hydrolase</fullName>
    </submittedName>
</protein>
<dbReference type="EMBL" id="ML208263">
    <property type="protein sequence ID" value="TFK75345.1"/>
    <property type="molecule type" value="Genomic_DNA"/>
</dbReference>
<sequence>MKLLHWWSLCATLSTVVGAPQSGVRPLVLWHGLGDSHSSPGMMDFAQRIQVIHPGLFVHSVYIEEDLAEDRKAGFYGNVNEQLEFVAAQIAEIPELQNGFDAIGLSQGGQFLRAYVERYNEPPIHNLITFGSQHMGVSDIPKCRAYDLLCLAARRVARSAAYTEWAQTNLVQAQYYRDPNNLETYLTANHFLPFINNEISEQRNETYAQNFASLNTLVLLIFEDDRTVVPKESAWFGSEQPAEDIKTDNSQIVFRPQRADNIIPMRSQPLYTEDWIGLRQLDERGAVVFDACNGEHMHMGDCWERIVRQYVGGPF</sequence>
<proteinExistence type="predicted"/>